<dbReference type="PANTHER" id="PTHR30408">
    <property type="entry name" value="TYPE-1 RESTRICTION ENZYME ECOKI SPECIFICITY PROTEIN"/>
    <property type="match status" value="1"/>
</dbReference>
<accession>A0AAI9DGH7</accession>
<organism evidence="5">
    <name type="scientific">Providencia stuartii</name>
    <dbReference type="NCBI Taxonomy" id="588"/>
    <lineage>
        <taxon>Bacteria</taxon>
        <taxon>Pseudomonadati</taxon>
        <taxon>Pseudomonadota</taxon>
        <taxon>Gammaproteobacteria</taxon>
        <taxon>Enterobacterales</taxon>
        <taxon>Morganellaceae</taxon>
        <taxon>Providencia</taxon>
    </lineage>
</organism>
<dbReference type="Gene3D" id="1.10.287.1120">
    <property type="entry name" value="Bipartite methylase S protein"/>
    <property type="match status" value="1"/>
</dbReference>
<sequence length="234" mass="26553">MKSPRLNFKNNELYQEQRLGEVTQWFSGGTPSKSNPDYWDGDIDWHTASSLKNTILHFSETKISKLGLENGSRIAEENSILLLVRGSILFKKIPIGMLSRPAAFNQDVKSINCNPQLLPQYLLQWLLAKEHQLLGMVVGTGIGAGKLETDSLKNLKILYPCLELQAKTADFLSSVDEKIVLQNRKVELLQQYKKGVIQKLFSQEIRFKDDDGFSFPSWVMTSFGVVVNKNWSPF</sequence>
<feature type="domain" description="Type I restriction modification DNA specificity" evidence="4">
    <location>
        <begin position="12"/>
        <end position="188"/>
    </location>
</feature>
<dbReference type="AlphaFoldDB" id="A0AAI9DGH7"/>
<comment type="similarity">
    <text evidence="1">Belongs to the type-I restriction system S methylase family.</text>
</comment>
<dbReference type="EMBL" id="ABMABF030000024">
    <property type="protein sequence ID" value="EMJ5136500.1"/>
    <property type="molecule type" value="Genomic_DNA"/>
</dbReference>
<gene>
    <name evidence="5" type="ORF">RG298_004300</name>
</gene>
<dbReference type="Gene3D" id="3.90.220.20">
    <property type="entry name" value="DNA methylase specificity domains"/>
    <property type="match status" value="2"/>
</dbReference>
<evidence type="ECO:0000256" key="3">
    <source>
        <dbReference type="ARBA" id="ARBA00023125"/>
    </source>
</evidence>
<keyword evidence="5" id="KW-0255">Endonuclease</keyword>
<protein>
    <submittedName>
        <fullName evidence="5">Restriction endonuclease subunit S</fullName>
    </submittedName>
</protein>
<dbReference type="GO" id="GO:0004519">
    <property type="term" value="F:endonuclease activity"/>
    <property type="evidence" value="ECO:0007669"/>
    <property type="project" value="UniProtKB-KW"/>
</dbReference>
<evidence type="ECO:0000256" key="2">
    <source>
        <dbReference type="ARBA" id="ARBA00022747"/>
    </source>
</evidence>
<evidence type="ECO:0000256" key="1">
    <source>
        <dbReference type="ARBA" id="ARBA00010923"/>
    </source>
</evidence>
<evidence type="ECO:0000313" key="5">
    <source>
        <dbReference type="EMBL" id="EMJ5136500.1"/>
    </source>
</evidence>
<dbReference type="InterPro" id="IPR052021">
    <property type="entry name" value="Type-I_RS_S_subunit"/>
</dbReference>
<evidence type="ECO:0000259" key="4">
    <source>
        <dbReference type="Pfam" id="PF01420"/>
    </source>
</evidence>
<dbReference type="SUPFAM" id="SSF116734">
    <property type="entry name" value="DNA methylase specificity domain"/>
    <property type="match status" value="1"/>
</dbReference>
<reference evidence="5" key="1">
    <citation type="submission" date="2024-02" db="EMBL/GenBank/DDBJ databases">
        <authorList>
            <consortium name="Clinical and Environmental Microbiology Branch: Whole genome sequencing antimicrobial resistance pathogens in the healthcare setting"/>
        </authorList>
    </citation>
    <scope>NUCLEOTIDE SEQUENCE</scope>
    <source>
        <strain evidence="5">2021GO-0154</strain>
    </source>
</reference>
<dbReference type="CDD" id="cd17249">
    <property type="entry name" value="RMtype1_S_EcoR124I-TRD2-CR2_like"/>
    <property type="match status" value="1"/>
</dbReference>
<dbReference type="GO" id="GO:0003677">
    <property type="term" value="F:DNA binding"/>
    <property type="evidence" value="ECO:0007669"/>
    <property type="project" value="UniProtKB-KW"/>
</dbReference>
<dbReference type="InterPro" id="IPR000055">
    <property type="entry name" value="Restrct_endonuc_typeI_TRD"/>
</dbReference>
<keyword evidence="5" id="KW-0378">Hydrolase</keyword>
<dbReference type="PANTHER" id="PTHR30408:SF12">
    <property type="entry name" value="TYPE I RESTRICTION ENZYME MJAVIII SPECIFICITY SUBUNIT"/>
    <property type="match status" value="1"/>
</dbReference>
<keyword evidence="2" id="KW-0680">Restriction system</keyword>
<keyword evidence="3" id="KW-0238">DNA-binding</keyword>
<name>A0AAI9DGH7_PROST</name>
<proteinExistence type="inferred from homology"/>
<comment type="caution">
    <text evidence="5">The sequence shown here is derived from an EMBL/GenBank/DDBJ whole genome shotgun (WGS) entry which is preliminary data.</text>
</comment>
<dbReference type="Pfam" id="PF01420">
    <property type="entry name" value="Methylase_S"/>
    <property type="match status" value="1"/>
</dbReference>
<dbReference type="GO" id="GO:0009307">
    <property type="term" value="P:DNA restriction-modification system"/>
    <property type="evidence" value="ECO:0007669"/>
    <property type="project" value="UniProtKB-KW"/>
</dbReference>
<keyword evidence="5" id="KW-0540">Nuclease</keyword>
<dbReference type="InterPro" id="IPR044946">
    <property type="entry name" value="Restrct_endonuc_typeI_TRD_sf"/>
</dbReference>